<evidence type="ECO:0008006" key="3">
    <source>
        <dbReference type="Google" id="ProtNLM"/>
    </source>
</evidence>
<reference evidence="2" key="1">
    <citation type="submission" date="2015-07" db="EMBL/GenBank/DDBJ databases">
        <title>Annotation of Plasmodium falciparum IGH-CR14.</title>
        <authorList>
            <consortium name="The Broad Institute Genome Sequencing Platform"/>
            <person name="Volkman S.K."/>
            <person name="Neafsey D.E."/>
            <person name="Dash A.P."/>
            <person name="Chitnis C.E."/>
            <person name="Hartl D.L."/>
            <person name="Young S.K."/>
            <person name="Zeng Q."/>
            <person name="Koehrsen M."/>
            <person name="Alvarado L."/>
            <person name="Berlin A."/>
            <person name="Borenstein D."/>
            <person name="Chapman S.B."/>
            <person name="Chen Z."/>
            <person name="Engels R."/>
            <person name="Freedman E."/>
            <person name="Gellesch M."/>
            <person name="Goldberg J."/>
            <person name="Griggs A."/>
            <person name="Gujja S."/>
            <person name="Heilman E.R."/>
            <person name="Heiman D.I."/>
            <person name="Howarth C."/>
            <person name="Jen D."/>
            <person name="Larson L."/>
            <person name="Mehta T."/>
            <person name="Neiman D."/>
            <person name="Park D."/>
            <person name="Pearson M."/>
            <person name="Roberts A."/>
            <person name="Saif S."/>
            <person name="Shea T."/>
            <person name="Shenoy N."/>
            <person name="Sisk P."/>
            <person name="Stolte C."/>
            <person name="Sykes S."/>
            <person name="Walk T."/>
            <person name="White J."/>
            <person name="Yandava C."/>
            <person name="Haas B."/>
            <person name="Henn M.R."/>
            <person name="Nusbaum C."/>
            <person name="Birren B."/>
        </authorList>
    </citation>
    <scope>NUCLEOTIDE SEQUENCE [LARGE SCALE GENOMIC DNA]</scope>
    <source>
        <strain evidence="2">IGH-CR14</strain>
    </source>
</reference>
<proteinExistence type="predicted"/>
<dbReference type="Proteomes" id="UP000054562">
    <property type="component" value="Unassembled WGS sequence"/>
</dbReference>
<protein>
    <recommendedName>
        <fullName evidence="3">Selenoprotein</fullName>
    </recommendedName>
</protein>
<dbReference type="AlphaFoldDB" id="A0A0L1IDT8"/>
<sequence length="98" mass="11417">MDDRKENKKNADYEIFLRDRKLKYEKIRKRNALHNKFILPIINFIKGIINFIKTVINISSNGKNNDDDDGFFKKKRTGGLPKSRIMELKNLGTCLGST</sequence>
<accession>A0A0L1IDT8</accession>
<evidence type="ECO:0000313" key="2">
    <source>
        <dbReference type="Proteomes" id="UP000054562"/>
    </source>
</evidence>
<name>A0A0L1IDT8_PLAFA</name>
<evidence type="ECO:0000313" key="1">
    <source>
        <dbReference type="EMBL" id="KNG77796.1"/>
    </source>
</evidence>
<reference evidence="2" key="2">
    <citation type="submission" date="2015-07" db="EMBL/GenBank/DDBJ databases">
        <title>The genome sequence of Plasmodium falciparum IGH-CR14.</title>
        <authorList>
            <consortium name="The Broad Institute Genome Sequencing Platform"/>
            <person name="Volkman S.K."/>
            <person name="Neafsey D.E."/>
            <person name="Dash A.P."/>
            <person name="Chitnis C.E."/>
            <person name="Hartl D.L."/>
            <person name="Young S.K."/>
            <person name="Kodira C.D."/>
            <person name="Zeng Q."/>
            <person name="Koehrsen M."/>
            <person name="Godfrey P."/>
            <person name="Alvarado L."/>
            <person name="Berlin A."/>
            <person name="Borenstein D."/>
            <person name="Chen Z."/>
            <person name="Engels R."/>
            <person name="Freedman E."/>
            <person name="Gellesch M."/>
            <person name="Goldberg J."/>
            <person name="Griggs A."/>
            <person name="Gujja S."/>
            <person name="Heiman D."/>
            <person name="Hepburn T."/>
            <person name="Howarth C."/>
            <person name="Jen D."/>
            <person name="Larson L."/>
            <person name="Lewis B."/>
            <person name="Mehta T."/>
            <person name="Park D."/>
            <person name="Pearson M."/>
            <person name="Roberts A."/>
            <person name="Saif S."/>
            <person name="Shea T."/>
            <person name="Shenoy N."/>
            <person name="Sisk P."/>
            <person name="Stolte C."/>
            <person name="Sykes S."/>
            <person name="Walk T."/>
            <person name="White J."/>
            <person name="Yandava C."/>
            <person name="Wirth D.F."/>
            <person name="Nusbaum C."/>
            <person name="Birren B."/>
        </authorList>
    </citation>
    <scope>NUCLEOTIDE SEQUENCE [LARGE SCALE GENOMIC DNA]</scope>
    <source>
        <strain evidence="2">IGH-CR14</strain>
    </source>
</reference>
<organism evidence="1 2">
    <name type="scientific">Plasmodium falciparum IGH-CR14</name>
    <dbReference type="NCBI Taxonomy" id="580059"/>
    <lineage>
        <taxon>Eukaryota</taxon>
        <taxon>Sar</taxon>
        <taxon>Alveolata</taxon>
        <taxon>Apicomplexa</taxon>
        <taxon>Aconoidasida</taxon>
        <taxon>Haemosporida</taxon>
        <taxon>Plasmodiidae</taxon>
        <taxon>Plasmodium</taxon>
        <taxon>Plasmodium (Laverania)</taxon>
    </lineage>
</organism>
<gene>
    <name evidence="1" type="ORF">PFMG_03436</name>
</gene>
<dbReference type="EMBL" id="GG665384">
    <property type="protein sequence ID" value="KNG77796.1"/>
    <property type="molecule type" value="Genomic_DNA"/>
</dbReference>